<feature type="compositionally biased region" description="Basic and acidic residues" evidence="1">
    <location>
        <begin position="773"/>
        <end position="787"/>
    </location>
</feature>
<feature type="compositionally biased region" description="Basic and acidic residues" evidence="1">
    <location>
        <begin position="224"/>
        <end position="245"/>
    </location>
</feature>
<feature type="compositionally biased region" description="Basic residues" evidence="1">
    <location>
        <begin position="1019"/>
        <end position="1028"/>
    </location>
</feature>
<reference evidence="3 4" key="1">
    <citation type="journal article" date="2017" name="Int. J. Parasitol.">
        <title>The genome of the protozoan parasite Cystoisospora suis and a reverse vaccinology approach to identify vaccine candidates.</title>
        <authorList>
            <person name="Palmieri N."/>
            <person name="Shrestha A."/>
            <person name="Ruttkowski B."/>
            <person name="Beck T."/>
            <person name="Vogl C."/>
            <person name="Tomley F."/>
            <person name="Blake D.P."/>
            <person name="Joachim A."/>
        </authorList>
    </citation>
    <scope>NUCLEOTIDE SEQUENCE [LARGE SCALE GENOMIC DNA]</scope>
    <source>
        <strain evidence="3 4">Wien I</strain>
    </source>
</reference>
<dbReference type="AlphaFoldDB" id="A0A2C6KU05"/>
<dbReference type="EMBL" id="MIGC01003347">
    <property type="protein sequence ID" value="PHJ19596.1"/>
    <property type="molecule type" value="Genomic_DNA"/>
</dbReference>
<comment type="caution">
    <text evidence="3">The sequence shown here is derived from an EMBL/GenBank/DDBJ whole genome shotgun (WGS) entry which is preliminary data.</text>
</comment>
<feature type="compositionally biased region" description="Acidic residues" evidence="1">
    <location>
        <begin position="272"/>
        <end position="283"/>
    </location>
</feature>
<feature type="region of interest" description="Disordered" evidence="1">
    <location>
        <begin position="674"/>
        <end position="697"/>
    </location>
</feature>
<feature type="compositionally biased region" description="Polar residues" evidence="1">
    <location>
        <begin position="534"/>
        <end position="545"/>
    </location>
</feature>
<feature type="compositionally biased region" description="Basic and acidic residues" evidence="1">
    <location>
        <begin position="463"/>
        <end position="482"/>
    </location>
</feature>
<dbReference type="GO" id="GO:0004843">
    <property type="term" value="F:cysteine-type deubiquitinase activity"/>
    <property type="evidence" value="ECO:0007669"/>
    <property type="project" value="InterPro"/>
</dbReference>
<dbReference type="Pfam" id="PF04424">
    <property type="entry name" value="MINDY_DUB"/>
    <property type="match status" value="2"/>
</dbReference>
<feature type="compositionally biased region" description="Basic and acidic residues" evidence="1">
    <location>
        <begin position="158"/>
        <end position="202"/>
    </location>
</feature>
<sequence>MLETKLHSEKEKATSLSSSSSPSHAEDVYGFHLQEVLELLPQLKRGLDVNCHFSSPVAFEYTAGISLFDLFHVHLVHGWLPDFPSSHFSLRRRKAKRRRRKETPEQKTSTQSPPPQGVHTPQDGVSLSPPPPPPHRPAGEPSAPSTSLEASHQQGTLVDKKEKKDRREEEKNNKMRGEEEELEVGKKKERRGGEEEDKKENARACSSYSHGKENGGSMEALSPHGEDEEKRESEEKETSRETQRDQEEEEMDRDKRVLHTEGKTTDGVNAEEKEEEEEEEEEDQRQFSLMACRCEACLLRKFTYNKLVERCTEYREVLDALHHRQLREIQEQQEEQEEEEERVKIINSTLDKKKKEEEERGTQTGEKENSLKPSKNKEKQEEGRIVQDKGSSSSSSCSAVLDRLNPKEMENLLIEGEMLSSFLASTSSQLTERGLQCLSASCSCFEDLMSGVHTPDIRSSVSAEKKKKTELNGHPTQDSRETEIEEEEVSLCPPSCPCMCHDVVDISGVYTPEKRGESNVSSRHLHERKHTTSSEESPLRSTSKNRINKEEKNTSHDKDTKEEHSLSSSSSSSSVYVLITCSDVMRHSRGHVCCCISCCKRRPFLQEYKPCILFRNNHFSTIVRCENKLYSLATDSSFRFSGCDFAVWERLEDIRGDNTYCDCSFLDEQEREKEEEEEKIMGKEGRIPRSTDHRPNLSAPALPLSSLVRRSEVPATPSYQTYREDYRGGYSRGDDMVNVHAERRRRRIERSDVNSLQEGEEDRWRSTLEMRGRRMKREEIEKDHDGHVSSSSSSFAGYCEDEGRRSRYADGQQYGGEEGRIDLLRGDHSSRYAEEDEEEEEYRRRKKDRGEGEDGYTGDRRNDEYRDYLLAKQLQEEADTQAFLSSSQCHRDHPHFFSPSLRPGYERRRRKEEEVLYMHGATSPASLRRRERDSSSHLYSCNDARSRRGRASHGSSRGAISSSSSYLHPSSPSRFSREEEEERRRRYRDDRQGWREEGEEEVSDQQGVRGRGGLLHTLLKTKRSTGRR</sequence>
<feature type="non-terminal residue" evidence="3">
    <location>
        <position position="1028"/>
    </location>
</feature>
<feature type="compositionally biased region" description="Acidic residues" evidence="1">
    <location>
        <begin position="331"/>
        <end position="340"/>
    </location>
</feature>
<dbReference type="VEuPathDB" id="ToxoDB:CSUI_006575"/>
<feature type="compositionally biased region" description="Low complexity" evidence="1">
    <location>
        <begin position="952"/>
        <end position="974"/>
    </location>
</feature>
<organism evidence="3 4">
    <name type="scientific">Cystoisospora suis</name>
    <dbReference type="NCBI Taxonomy" id="483139"/>
    <lineage>
        <taxon>Eukaryota</taxon>
        <taxon>Sar</taxon>
        <taxon>Alveolata</taxon>
        <taxon>Apicomplexa</taxon>
        <taxon>Conoidasida</taxon>
        <taxon>Coccidia</taxon>
        <taxon>Eucoccidiorida</taxon>
        <taxon>Eimeriorina</taxon>
        <taxon>Sarcocystidae</taxon>
        <taxon>Cystoisospora</taxon>
    </lineage>
</organism>
<feature type="compositionally biased region" description="Basic and acidic residues" evidence="1">
    <location>
        <begin position="252"/>
        <end position="264"/>
    </location>
</feature>
<proteinExistence type="predicted"/>
<dbReference type="RefSeq" id="XP_067921294.1">
    <property type="nucleotide sequence ID" value="XM_068066731.1"/>
</dbReference>
<evidence type="ECO:0000313" key="3">
    <source>
        <dbReference type="EMBL" id="PHJ19596.1"/>
    </source>
</evidence>
<keyword evidence="4" id="KW-1185">Reference proteome</keyword>
<feature type="region of interest" description="Disordered" evidence="1">
    <location>
        <begin position="512"/>
        <end position="568"/>
    </location>
</feature>
<gene>
    <name evidence="3" type="ORF">CSUI_006575</name>
</gene>
<dbReference type="InterPro" id="IPR033979">
    <property type="entry name" value="MINDY_domain"/>
</dbReference>
<feature type="compositionally biased region" description="Basic and acidic residues" evidence="1">
    <location>
        <begin position="350"/>
        <end position="387"/>
    </location>
</feature>
<feature type="domain" description="MINDY deubiquitinase" evidence="2">
    <location>
        <begin position="23"/>
        <end position="85"/>
    </location>
</feature>
<feature type="region of interest" description="Disordered" evidence="1">
    <location>
        <begin position="1"/>
        <end position="24"/>
    </location>
</feature>
<feature type="region of interest" description="Disordered" evidence="1">
    <location>
        <begin position="773"/>
        <end position="864"/>
    </location>
</feature>
<feature type="compositionally biased region" description="Basic and acidic residues" evidence="1">
    <location>
        <begin position="982"/>
        <end position="996"/>
    </location>
</feature>
<feature type="region of interest" description="Disordered" evidence="1">
    <location>
        <begin position="90"/>
        <end position="286"/>
    </location>
</feature>
<evidence type="ECO:0000256" key="1">
    <source>
        <dbReference type="SAM" id="MobiDB-lite"/>
    </source>
</evidence>
<feature type="region of interest" description="Disordered" evidence="1">
    <location>
        <begin position="456"/>
        <end position="486"/>
    </location>
</feature>
<feature type="compositionally biased region" description="Basic residues" evidence="1">
    <location>
        <begin position="90"/>
        <end position="101"/>
    </location>
</feature>
<evidence type="ECO:0000313" key="4">
    <source>
        <dbReference type="Proteomes" id="UP000221165"/>
    </source>
</evidence>
<protein>
    <recommendedName>
        <fullName evidence="2">MINDY deubiquitinase domain-containing protein</fullName>
    </recommendedName>
</protein>
<feature type="region of interest" description="Disordered" evidence="1">
    <location>
        <begin position="879"/>
        <end position="1028"/>
    </location>
</feature>
<feature type="region of interest" description="Disordered" evidence="1">
    <location>
        <begin position="331"/>
        <end position="399"/>
    </location>
</feature>
<feature type="compositionally biased region" description="Basic and acidic residues" evidence="1">
    <location>
        <begin position="547"/>
        <end position="565"/>
    </location>
</feature>
<feature type="compositionally biased region" description="Basic and acidic residues" evidence="1">
    <location>
        <begin position="848"/>
        <end position="864"/>
    </location>
</feature>
<dbReference type="GO" id="GO:1990380">
    <property type="term" value="F:K48-linked deubiquitinase activity"/>
    <property type="evidence" value="ECO:0007669"/>
    <property type="project" value="InterPro"/>
</dbReference>
<feature type="compositionally biased region" description="Basic and acidic residues" evidence="1">
    <location>
        <begin position="1"/>
        <end position="13"/>
    </location>
</feature>
<dbReference type="GO" id="GO:0071108">
    <property type="term" value="P:protein K48-linked deubiquitination"/>
    <property type="evidence" value="ECO:0007669"/>
    <property type="project" value="TreeGrafter"/>
</dbReference>
<dbReference type="Proteomes" id="UP000221165">
    <property type="component" value="Unassembled WGS sequence"/>
</dbReference>
<accession>A0A2C6KU05</accession>
<feature type="compositionally biased region" description="Basic and acidic residues" evidence="1">
    <location>
        <begin position="817"/>
        <end position="833"/>
    </location>
</feature>
<feature type="domain" description="MINDY deubiquitinase" evidence="2">
    <location>
        <begin position="605"/>
        <end position="665"/>
    </location>
</feature>
<dbReference type="OrthoDB" id="10261212at2759"/>
<evidence type="ECO:0000259" key="2">
    <source>
        <dbReference type="Pfam" id="PF04424"/>
    </source>
</evidence>
<dbReference type="GO" id="GO:0016807">
    <property type="term" value="F:cysteine-type carboxypeptidase activity"/>
    <property type="evidence" value="ECO:0007669"/>
    <property type="project" value="TreeGrafter"/>
</dbReference>
<dbReference type="GO" id="GO:0071944">
    <property type="term" value="C:cell periphery"/>
    <property type="evidence" value="ECO:0007669"/>
    <property type="project" value="TreeGrafter"/>
</dbReference>
<feature type="compositionally biased region" description="Basic and acidic residues" evidence="1">
    <location>
        <begin position="679"/>
        <end position="695"/>
    </location>
</feature>
<dbReference type="PANTHER" id="PTHR18063">
    <property type="entry name" value="NF-E2 INDUCIBLE PROTEIN"/>
    <property type="match status" value="1"/>
</dbReference>
<dbReference type="GeneID" id="94429942"/>
<dbReference type="PANTHER" id="PTHR18063:SF6">
    <property type="entry name" value="UBIQUITIN CARBOXYL-TERMINAL HYDROLASE"/>
    <property type="match status" value="1"/>
</dbReference>
<dbReference type="InterPro" id="IPR007518">
    <property type="entry name" value="MINDY"/>
</dbReference>
<dbReference type="GO" id="GO:0005829">
    <property type="term" value="C:cytosol"/>
    <property type="evidence" value="ECO:0007669"/>
    <property type="project" value="TreeGrafter"/>
</dbReference>
<name>A0A2C6KU05_9APIC</name>
<feature type="compositionally biased region" description="Polar residues" evidence="1">
    <location>
        <begin position="145"/>
        <end position="156"/>
    </location>
</feature>